<dbReference type="InterPro" id="IPR011761">
    <property type="entry name" value="ATP-grasp"/>
</dbReference>
<accession>A0A1G6I596</accession>
<keyword evidence="2" id="KW-1185">Reference proteome</keyword>
<dbReference type="Gene3D" id="3.40.50.20">
    <property type="match status" value="1"/>
</dbReference>
<dbReference type="STRING" id="1045774.SAMN05421872_10139"/>
<dbReference type="Pfam" id="PF02955">
    <property type="entry name" value="GSH-S_ATP"/>
    <property type="match status" value="1"/>
</dbReference>
<gene>
    <name evidence="1" type="ORF">SAMN05421872_10139</name>
</gene>
<dbReference type="GO" id="GO:0004363">
    <property type="term" value="F:glutathione synthase activity"/>
    <property type="evidence" value="ECO:0007669"/>
    <property type="project" value="InterPro"/>
</dbReference>
<reference evidence="1 2" key="1">
    <citation type="submission" date="2016-10" db="EMBL/GenBank/DDBJ databases">
        <authorList>
            <person name="de Groot N.N."/>
        </authorList>
    </citation>
    <scope>NUCLEOTIDE SEQUENCE [LARGE SCALE GENOMIC DNA]</scope>
    <source>
        <strain evidence="1 2">CGMCC 4.6858</strain>
    </source>
</reference>
<dbReference type="OrthoDB" id="3373978at2"/>
<dbReference type="PANTHER" id="PTHR39217">
    <property type="match status" value="1"/>
</dbReference>
<dbReference type="GO" id="GO:0046872">
    <property type="term" value="F:metal ion binding"/>
    <property type="evidence" value="ECO:0007669"/>
    <property type="project" value="InterPro"/>
</dbReference>
<name>A0A1G6I596_9ACTN</name>
<dbReference type="Proteomes" id="UP000199034">
    <property type="component" value="Unassembled WGS sequence"/>
</dbReference>
<dbReference type="EMBL" id="FMZM01000001">
    <property type="protein sequence ID" value="SDC00926.1"/>
    <property type="molecule type" value="Genomic_DNA"/>
</dbReference>
<dbReference type="AlphaFoldDB" id="A0A1G6I596"/>
<dbReference type="PANTHER" id="PTHR39217:SF1">
    <property type="entry name" value="GLUTATHIONE SYNTHETASE"/>
    <property type="match status" value="1"/>
</dbReference>
<dbReference type="InterPro" id="IPR053191">
    <property type="entry name" value="DcsG_Biosynth_Enzyme"/>
</dbReference>
<proteinExistence type="predicted"/>
<dbReference type="Gene3D" id="3.30.470.20">
    <property type="entry name" value="ATP-grasp fold, B domain"/>
    <property type="match status" value="1"/>
</dbReference>
<dbReference type="GO" id="GO:0005524">
    <property type="term" value="F:ATP binding"/>
    <property type="evidence" value="ECO:0007669"/>
    <property type="project" value="UniProtKB-UniRule"/>
</dbReference>
<dbReference type="InterPro" id="IPR013815">
    <property type="entry name" value="ATP_grasp_subdomain_1"/>
</dbReference>
<dbReference type="SUPFAM" id="SSF56059">
    <property type="entry name" value="Glutathione synthetase ATP-binding domain-like"/>
    <property type="match status" value="1"/>
</dbReference>
<dbReference type="PROSITE" id="PS50975">
    <property type="entry name" value="ATP_GRASP"/>
    <property type="match status" value="1"/>
</dbReference>
<dbReference type="RefSeq" id="WP_090849561.1">
    <property type="nucleotide sequence ID" value="NZ_FMZM01000001.1"/>
</dbReference>
<protein>
    <submittedName>
        <fullName evidence="1">Glutathione synthetase, ATP-grasp domain</fullName>
    </submittedName>
</protein>
<sequence length="280" mass="30132">MSDVLLTTFAAMPDGEPGHEALDIELARRGIDARWVRWDDAEVDWAAASVVAVRSTWDYEWRLEEFLAWAETVEAAGPVLLNGAALFRWNTDKRYLVELAGRGVPIVPSALVDDRAGVAAAVAEHGRAVVKPRVGAGGRGLIVVDDADAWTPEAEHGPWLAQPVVESVHTDGEISVFVLDGRATSQVRKVAAAGEVRVHEQYGGASYLAELEPEPAELAVTTVRAVEELLGSSLAYARVDLMRYDGRLVVSEVEATEPGLYLDVIPGNAVAFADAVQARL</sequence>
<evidence type="ECO:0000313" key="2">
    <source>
        <dbReference type="Proteomes" id="UP000199034"/>
    </source>
</evidence>
<dbReference type="Gene3D" id="3.30.1490.20">
    <property type="entry name" value="ATP-grasp fold, A domain"/>
    <property type="match status" value="1"/>
</dbReference>
<organism evidence="1 2">
    <name type="scientific">Nocardioides lianchengensis</name>
    <dbReference type="NCBI Taxonomy" id="1045774"/>
    <lineage>
        <taxon>Bacteria</taxon>
        <taxon>Bacillati</taxon>
        <taxon>Actinomycetota</taxon>
        <taxon>Actinomycetes</taxon>
        <taxon>Propionibacteriales</taxon>
        <taxon>Nocardioidaceae</taxon>
        <taxon>Nocardioides</taxon>
    </lineage>
</organism>
<dbReference type="InterPro" id="IPR004218">
    <property type="entry name" value="GSHS_ATP-bd"/>
</dbReference>
<evidence type="ECO:0000313" key="1">
    <source>
        <dbReference type="EMBL" id="SDC00926.1"/>
    </source>
</evidence>